<proteinExistence type="predicted"/>
<name>A0AAD4MJL0_9BILA</name>
<sequence>MGPIFGQHLLQQNKDKRMNHHIPQNQQPEPSHHIFKQPFTAACVTTDNDSKGMEIVLTADAQLDDEQEVLFLSKEIMVFNPAHPDKLVSALAIFDNASNRSYSSDEINEHLYPHGPSDIMMKVCSFGSSRATTYGSRKLQLGIMLQDGSHMVITVRSIPGKKSAKKKCSFT</sequence>
<keyword evidence="2" id="KW-1185">Reference proteome</keyword>
<evidence type="ECO:0000313" key="2">
    <source>
        <dbReference type="Proteomes" id="UP001201812"/>
    </source>
</evidence>
<dbReference type="EMBL" id="JAKKPZ010000297">
    <property type="protein sequence ID" value="KAI1696946.1"/>
    <property type="molecule type" value="Genomic_DNA"/>
</dbReference>
<accession>A0AAD4MJL0</accession>
<comment type="caution">
    <text evidence="1">The sequence shown here is derived from an EMBL/GenBank/DDBJ whole genome shotgun (WGS) entry which is preliminary data.</text>
</comment>
<reference evidence="1" key="1">
    <citation type="submission" date="2022-01" db="EMBL/GenBank/DDBJ databases">
        <title>Genome Sequence Resource for Two Populations of Ditylenchus destructor, the Migratory Endoparasitic Phytonematode.</title>
        <authorList>
            <person name="Zhang H."/>
            <person name="Lin R."/>
            <person name="Xie B."/>
        </authorList>
    </citation>
    <scope>NUCLEOTIDE SEQUENCE</scope>
    <source>
        <strain evidence="1">BazhouSP</strain>
    </source>
</reference>
<dbReference type="Proteomes" id="UP001201812">
    <property type="component" value="Unassembled WGS sequence"/>
</dbReference>
<gene>
    <name evidence="1" type="ORF">DdX_18793</name>
</gene>
<protein>
    <submittedName>
        <fullName evidence="1">Uncharacterized protein</fullName>
    </submittedName>
</protein>
<dbReference type="AlphaFoldDB" id="A0AAD4MJL0"/>
<organism evidence="1 2">
    <name type="scientific">Ditylenchus destructor</name>
    <dbReference type="NCBI Taxonomy" id="166010"/>
    <lineage>
        <taxon>Eukaryota</taxon>
        <taxon>Metazoa</taxon>
        <taxon>Ecdysozoa</taxon>
        <taxon>Nematoda</taxon>
        <taxon>Chromadorea</taxon>
        <taxon>Rhabditida</taxon>
        <taxon>Tylenchina</taxon>
        <taxon>Tylenchomorpha</taxon>
        <taxon>Sphaerularioidea</taxon>
        <taxon>Anguinidae</taxon>
        <taxon>Anguininae</taxon>
        <taxon>Ditylenchus</taxon>
    </lineage>
</organism>
<evidence type="ECO:0000313" key="1">
    <source>
        <dbReference type="EMBL" id="KAI1696946.1"/>
    </source>
</evidence>